<dbReference type="Proteomes" id="UP000887578">
    <property type="component" value="Unplaced"/>
</dbReference>
<reference evidence="2" key="1">
    <citation type="submission" date="2022-11" db="UniProtKB">
        <authorList>
            <consortium name="WormBaseParasite"/>
        </authorList>
    </citation>
    <scope>IDENTIFICATION</scope>
</reference>
<sequence length="435" mass="50650">MAKITKDPILVTDKQCHNISTIVSTIAKDDIDFFAHIASSDKMEVRIFGCQTQDLHFQADFTNIQRFISDIPKTFDSKIKAIILQVFEFTNKEYPNNIHFCEALKAKFDACKIPYYFISDTNMMFLQPMASTITDVKFGEIIIVICSNGGFAFKVVCTKDGFKLLEIISIDDAKKDMKHFQKLFILTGKNHQKLMNIFKSKNPVLIDFIDSDIFFKCLDDIKKWMLNKSYTKNYVIPLTAREYHIGYEFGKESHTLLMVKNNLVLPIEETKKCPKTSFNYFIAYKNDDILVKYKFFKLDGDAHEFNITFKIDENNFPTYEIENIVQEYIVNFPKFCDSYKNEMIAFENYPIIGILANHSFICINKNGKFEFLESWGGQWGNPLHISFDKKKPQFGEIAEETLVKHGKYGVQGNFNLVVLEITVFYRSHPNYVRRL</sequence>
<name>A0A914P823_9BILA</name>
<accession>A0A914P823</accession>
<evidence type="ECO:0000313" key="2">
    <source>
        <dbReference type="WBParaSite" id="PDA_v2.g11341.t1"/>
    </source>
</evidence>
<dbReference type="WBParaSite" id="PDA_v2.g11341.t1">
    <property type="protein sequence ID" value="PDA_v2.g11341.t1"/>
    <property type="gene ID" value="PDA_v2.g11341"/>
</dbReference>
<dbReference type="AlphaFoldDB" id="A0A914P823"/>
<organism evidence="1 2">
    <name type="scientific">Panagrolaimus davidi</name>
    <dbReference type="NCBI Taxonomy" id="227884"/>
    <lineage>
        <taxon>Eukaryota</taxon>
        <taxon>Metazoa</taxon>
        <taxon>Ecdysozoa</taxon>
        <taxon>Nematoda</taxon>
        <taxon>Chromadorea</taxon>
        <taxon>Rhabditida</taxon>
        <taxon>Tylenchina</taxon>
        <taxon>Panagrolaimomorpha</taxon>
        <taxon>Panagrolaimoidea</taxon>
        <taxon>Panagrolaimidae</taxon>
        <taxon>Panagrolaimus</taxon>
    </lineage>
</organism>
<protein>
    <submittedName>
        <fullName evidence="2">Uncharacterized protein</fullName>
    </submittedName>
</protein>
<keyword evidence="1" id="KW-1185">Reference proteome</keyword>
<evidence type="ECO:0000313" key="1">
    <source>
        <dbReference type="Proteomes" id="UP000887578"/>
    </source>
</evidence>
<proteinExistence type="predicted"/>